<dbReference type="Gene3D" id="3.30.420.10">
    <property type="entry name" value="Ribonuclease H-like superfamily/Ribonuclease H"/>
    <property type="match status" value="1"/>
</dbReference>
<dbReference type="InterPro" id="IPR002156">
    <property type="entry name" value="RNaseH_domain"/>
</dbReference>
<name>A0ABR2QZY9_9ROSI</name>
<feature type="domain" description="RNase H type-1" evidence="1">
    <location>
        <begin position="9"/>
        <end position="96"/>
    </location>
</feature>
<dbReference type="EMBL" id="JBBPBN010000029">
    <property type="protein sequence ID" value="KAK9006069.1"/>
    <property type="molecule type" value="Genomic_DNA"/>
</dbReference>
<keyword evidence="3" id="KW-1185">Reference proteome</keyword>
<evidence type="ECO:0000259" key="1">
    <source>
        <dbReference type="Pfam" id="PF13456"/>
    </source>
</evidence>
<organism evidence="2 3">
    <name type="scientific">Hibiscus sabdariffa</name>
    <name type="common">roselle</name>
    <dbReference type="NCBI Taxonomy" id="183260"/>
    <lineage>
        <taxon>Eukaryota</taxon>
        <taxon>Viridiplantae</taxon>
        <taxon>Streptophyta</taxon>
        <taxon>Embryophyta</taxon>
        <taxon>Tracheophyta</taxon>
        <taxon>Spermatophyta</taxon>
        <taxon>Magnoliopsida</taxon>
        <taxon>eudicotyledons</taxon>
        <taxon>Gunneridae</taxon>
        <taxon>Pentapetalae</taxon>
        <taxon>rosids</taxon>
        <taxon>malvids</taxon>
        <taxon>Malvales</taxon>
        <taxon>Malvaceae</taxon>
        <taxon>Malvoideae</taxon>
        <taxon>Hibiscus</taxon>
    </lineage>
</organism>
<dbReference type="Proteomes" id="UP001396334">
    <property type="component" value="Unassembled WGS sequence"/>
</dbReference>
<dbReference type="InterPro" id="IPR044730">
    <property type="entry name" value="RNase_H-like_dom_plant"/>
</dbReference>
<sequence length="128" mass="13857">MVSAIIPHRHVADVFVAEAFSCLQAFIFAKDLGFAKVVIEGDSLTVIKKNCAMTSDSSLLGPIIHDIKEVSKGFESIVLCSVHREANNIAHTLVREGRGKCSSMFWIEVAPAGATTAAALDWKNLNRT</sequence>
<reference evidence="2 3" key="1">
    <citation type="journal article" date="2024" name="G3 (Bethesda)">
        <title>Genome assembly of Hibiscus sabdariffa L. provides insights into metabolisms of medicinal natural products.</title>
        <authorList>
            <person name="Kim T."/>
        </authorList>
    </citation>
    <scope>NUCLEOTIDE SEQUENCE [LARGE SCALE GENOMIC DNA]</scope>
    <source>
        <strain evidence="2">TK-2024</strain>
        <tissue evidence="2">Old leaves</tissue>
    </source>
</reference>
<dbReference type="Pfam" id="PF13456">
    <property type="entry name" value="RVT_3"/>
    <property type="match status" value="1"/>
</dbReference>
<dbReference type="InterPro" id="IPR052929">
    <property type="entry name" value="RNase_H-like_EbsB-rel"/>
</dbReference>
<evidence type="ECO:0000313" key="2">
    <source>
        <dbReference type="EMBL" id="KAK9006069.1"/>
    </source>
</evidence>
<dbReference type="PANTHER" id="PTHR47074:SF61">
    <property type="entry name" value="RNASE H TYPE-1 DOMAIN-CONTAINING PROTEIN"/>
    <property type="match status" value="1"/>
</dbReference>
<dbReference type="PANTHER" id="PTHR47074">
    <property type="entry name" value="BNAC02G40300D PROTEIN"/>
    <property type="match status" value="1"/>
</dbReference>
<dbReference type="InterPro" id="IPR036397">
    <property type="entry name" value="RNaseH_sf"/>
</dbReference>
<dbReference type="SUPFAM" id="SSF53098">
    <property type="entry name" value="Ribonuclease H-like"/>
    <property type="match status" value="1"/>
</dbReference>
<gene>
    <name evidence="2" type="ORF">V6N11_035118</name>
</gene>
<evidence type="ECO:0000313" key="3">
    <source>
        <dbReference type="Proteomes" id="UP001396334"/>
    </source>
</evidence>
<proteinExistence type="predicted"/>
<protein>
    <recommendedName>
        <fullName evidence="1">RNase H type-1 domain-containing protein</fullName>
    </recommendedName>
</protein>
<dbReference type="CDD" id="cd06222">
    <property type="entry name" value="RNase_H_like"/>
    <property type="match status" value="1"/>
</dbReference>
<accession>A0ABR2QZY9</accession>
<dbReference type="InterPro" id="IPR012337">
    <property type="entry name" value="RNaseH-like_sf"/>
</dbReference>
<comment type="caution">
    <text evidence="2">The sequence shown here is derived from an EMBL/GenBank/DDBJ whole genome shotgun (WGS) entry which is preliminary data.</text>
</comment>